<dbReference type="InterPro" id="IPR000203">
    <property type="entry name" value="GPS"/>
</dbReference>
<keyword evidence="7" id="KW-0732">Signal</keyword>
<dbReference type="GeneID" id="108897711"/>
<evidence type="ECO:0000256" key="2">
    <source>
        <dbReference type="ARBA" id="ARBA00022692"/>
    </source>
</evidence>
<dbReference type="Proteomes" id="UP000694890">
    <property type="component" value="Linkage group LG2"/>
</dbReference>
<keyword evidence="5" id="KW-1015">Disulfide bond</keyword>
<evidence type="ECO:0000313" key="12">
    <source>
        <dbReference type="RefSeq" id="XP_018552975.1"/>
    </source>
</evidence>
<dbReference type="Proteomes" id="UP000314980">
    <property type="component" value="Unassembled WGS sequence"/>
</dbReference>
<gene>
    <name evidence="10 12" type="primary">LOC108897711</name>
</gene>
<evidence type="ECO:0000256" key="1">
    <source>
        <dbReference type="ARBA" id="ARBA00004141"/>
    </source>
</evidence>
<evidence type="ECO:0000256" key="6">
    <source>
        <dbReference type="SAM" id="Phobius"/>
    </source>
</evidence>
<feature type="chain" id="PRO_5044613993" evidence="7">
    <location>
        <begin position="16"/>
        <end position="639"/>
    </location>
</feature>
<dbReference type="PROSITE" id="PS50261">
    <property type="entry name" value="G_PROTEIN_RECEP_F2_4"/>
    <property type="match status" value="1"/>
</dbReference>
<dbReference type="OrthoDB" id="283575at2759"/>
<dbReference type="Gene3D" id="1.20.1070.10">
    <property type="entry name" value="Rhodopsin 7-helix transmembrane proteins"/>
    <property type="match status" value="1"/>
</dbReference>
<dbReference type="SMART" id="SM00303">
    <property type="entry name" value="GPS"/>
    <property type="match status" value="1"/>
</dbReference>
<dbReference type="Ensembl" id="ENSLCAT00010057910.1">
    <property type="protein sequence ID" value="ENSLCAP00010056371.1"/>
    <property type="gene ID" value="ENSLCAG00010026308.1"/>
</dbReference>
<evidence type="ECO:0000256" key="7">
    <source>
        <dbReference type="SAM" id="SignalP"/>
    </source>
</evidence>
<evidence type="ECO:0000313" key="11">
    <source>
        <dbReference type="Proteomes" id="UP000314980"/>
    </source>
</evidence>
<evidence type="ECO:0000259" key="8">
    <source>
        <dbReference type="PROSITE" id="PS50221"/>
    </source>
</evidence>
<feature type="domain" description="GAIN-B" evidence="8">
    <location>
        <begin position="179"/>
        <end position="336"/>
    </location>
</feature>
<feature type="domain" description="G-protein coupled receptors family 2 profile 2" evidence="9">
    <location>
        <begin position="343"/>
        <end position="615"/>
    </location>
</feature>
<dbReference type="Pfam" id="PF01825">
    <property type="entry name" value="GPS"/>
    <property type="match status" value="1"/>
</dbReference>
<dbReference type="InterPro" id="IPR000832">
    <property type="entry name" value="GPCR_2_secretin-like"/>
</dbReference>
<reference evidence="12" key="2">
    <citation type="submission" date="2025-04" db="UniProtKB">
        <authorList>
            <consortium name="RefSeq"/>
        </authorList>
    </citation>
    <scope>IDENTIFICATION</scope>
    <source>
        <tissue evidence="12">Brain</tissue>
    </source>
</reference>
<feature type="transmembrane region" description="Helical" evidence="6">
    <location>
        <begin position="377"/>
        <end position="396"/>
    </location>
</feature>
<dbReference type="Pfam" id="PF00002">
    <property type="entry name" value="7tm_2"/>
    <property type="match status" value="1"/>
</dbReference>
<dbReference type="PRINTS" id="PR00249">
    <property type="entry name" value="GPCRSECRETIN"/>
</dbReference>
<keyword evidence="3 6" id="KW-1133">Transmembrane helix</keyword>
<dbReference type="InterPro" id="IPR057244">
    <property type="entry name" value="GAIN_B"/>
</dbReference>
<dbReference type="PANTHER" id="PTHR12011">
    <property type="entry name" value="ADHESION G-PROTEIN COUPLED RECEPTOR"/>
    <property type="match status" value="1"/>
</dbReference>
<dbReference type="GO" id="GO:0005886">
    <property type="term" value="C:plasma membrane"/>
    <property type="evidence" value="ECO:0007669"/>
    <property type="project" value="TreeGrafter"/>
</dbReference>
<dbReference type="GO" id="GO:0007166">
    <property type="term" value="P:cell surface receptor signaling pathway"/>
    <property type="evidence" value="ECO:0007669"/>
    <property type="project" value="InterPro"/>
</dbReference>
<organism evidence="10 11">
    <name type="scientific">Lates calcarifer</name>
    <name type="common">Barramundi</name>
    <name type="synonym">Holocentrus calcarifer</name>
    <dbReference type="NCBI Taxonomy" id="8187"/>
    <lineage>
        <taxon>Eukaryota</taxon>
        <taxon>Metazoa</taxon>
        <taxon>Chordata</taxon>
        <taxon>Craniata</taxon>
        <taxon>Vertebrata</taxon>
        <taxon>Euteleostomi</taxon>
        <taxon>Actinopterygii</taxon>
        <taxon>Neopterygii</taxon>
        <taxon>Teleostei</taxon>
        <taxon>Neoteleostei</taxon>
        <taxon>Acanthomorphata</taxon>
        <taxon>Carangaria</taxon>
        <taxon>Carangaria incertae sedis</taxon>
        <taxon>Centropomidae</taxon>
        <taxon>Lates</taxon>
    </lineage>
</organism>
<feature type="signal peptide" evidence="7">
    <location>
        <begin position="1"/>
        <end position="15"/>
    </location>
</feature>
<feature type="transmembrane region" description="Helical" evidence="6">
    <location>
        <begin position="450"/>
        <end position="471"/>
    </location>
</feature>
<dbReference type="InterPro" id="IPR046338">
    <property type="entry name" value="GAIN_dom_sf"/>
</dbReference>
<dbReference type="SUPFAM" id="SSF81321">
    <property type="entry name" value="Family A G protein-coupled receptor-like"/>
    <property type="match status" value="1"/>
</dbReference>
<keyword evidence="12" id="KW-0675">Receptor</keyword>
<comment type="subcellular location">
    <subcellularLocation>
        <location evidence="1">Membrane</location>
        <topology evidence="1">Multi-pass membrane protein</topology>
    </subcellularLocation>
</comment>
<dbReference type="KEGG" id="lcf:108897711"/>
<dbReference type="InterPro" id="IPR017981">
    <property type="entry name" value="GPCR_2-like_7TM"/>
</dbReference>
<dbReference type="RefSeq" id="XP_018552975.1">
    <property type="nucleotide sequence ID" value="XM_018697459.2"/>
</dbReference>
<dbReference type="AlphaFoldDB" id="A0A4W6G0M4"/>
<keyword evidence="11" id="KW-1185">Reference proteome</keyword>
<evidence type="ECO:0000259" key="9">
    <source>
        <dbReference type="PROSITE" id="PS50261"/>
    </source>
</evidence>
<reference evidence="11" key="1">
    <citation type="submission" date="2015-09" db="EMBL/GenBank/DDBJ databases">
        <authorList>
            <person name="Sai Rama Sridatta P."/>
        </authorList>
    </citation>
    <scope>NUCLEOTIDE SEQUENCE [LARGE SCALE GENOMIC DNA]</scope>
</reference>
<feature type="transmembrane region" description="Helical" evidence="6">
    <location>
        <begin position="593"/>
        <end position="612"/>
    </location>
</feature>
<feature type="transmembrane region" description="Helical" evidence="6">
    <location>
        <begin position="565"/>
        <end position="587"/>
    </location>
</feature>
<dbReference type="PANTHER" id="PTHR12011:SF454">
    <property type="entry name" value="ADHESION G-PROTEIN COUPLED RECEPTOR G5-LIKE"/>
    <property type="match status" value="1"/>
</dbReference>
<evidence type="ECO:0000256" key="3">
    <source>
        <dbReference type="ARBA" id="ARBA00022989"/>
    </source>
</evidence>
<evidence type="ECO:0000256" key="5">
    <source>
        <dbReference type="ARBA" id="ARBA00023157"/>
    </source>
</evidence>
<feature type="transmembrane region" description="Helical" evidence="6">
    <location>
        <begin position="508"/>
        <end position="530"/>
    </location>
</feature>
<keyword evidence="2 6" id="KW-0812">Transmembrane</keyword>
<proteinExistence type="predicted"/>
<dbReference type="GO" id="GO:0004930">
    <property type="term" value="F:G protein-coupled receptor activity"/>
    <property type="evidence" value="ECO:0007669"/>
    <property type="project" value="InterPro"/>
</dbReference>
<feature type="transmembrane region" description="Helical" evidence="6">
    <location>
        <begin position="342"/>
        <end position="365"/>
    </location>
</feature>
<dbReference type="InParanoid" id="A0A4W6G0M4"/>
<feature type="transmembrane region" description="Helical" evidence="6">
    <location>
        <begin position="416"/>
        <end position="438"/>
    </location>
</feature>
<dbReference type="GO" id="GO:0007189">
    <property type="term" value="P:adenylate cyclase-activating G protein-coupled receptor signaling pathway"/>
    <property type="evidence" value="ECO:0007669"/>
    <property type="project" value="TreeGrafter"/>
</dbReference>
<evidence type="ECO:0000256" key="4">
    <source>
        <dbReference type="ARBA" id="ARBA00023136"/>
    </source>
</evidence>
<dbReference type="PROSITE" id="PS50221">
    <property type="entry name" value="GAIN_B"/>
    <property type="match status" value="1"/>
</dbReference>
<dbReference type="GeneTree" id="ENSGT00940000154285"/>
<evidence type="ECO:0000313" key="10">
    <source>
        <dbReference type="Ensembl" id="ENSLCAP00010056371.1"/>
    </source>
</evidence>
<dbReference type="Gene3D" id="2.60.220.50">
    <property type="match status" value="1"/>
</dbReference>
<protein>
    <submittedName>
        <fullName evidence="12">Adhesion G-protein coupled receptor G2</fullName>
    </submittedName>
</protein>
<reference evidence="10" key="3">
    <citation type="submission" date="2025-05" db="UniProtKB">
        <authorList>
            <consortium name="Ensembl"/>
        </authorList>
    </citation>
    <scope>IDENTIFICATION</scope>
</reference>
<dbReference type="STRING" id="8187.ENSLCAP00010056371"/>
<name>A0A4W6G0M4_LATCA</name>
<sequence length="639" mass="72829">MVPLLLILLVPELLADQVCFNISDSDMNINTTTINITDSRLGGVTCMKDRFHCIFQCEFSNMTWFSGSSICFNARVTRIPERLTTFYSIEAYGNCSSYGCMEDAIVPLMESLNRKSSDKGELNELFFIRQSCRQLFSSNHRVKKTFINVERRIIHNIMETSNLMPGTSMIYNLKDLSLNVVNISETDLSPAGTDLIPIEAPQLLAENGSTVPEILLPVYALRDIPQEERIVGLVSYMQPSQFQFEQEVISSMVIRIELLNERRLHDLTTPVQMIFRVTAPRDMDNDSRFQCCYFDEHDWGWKSDGCETLDYRESNITCNCKHTTPFSVLLIKQPIAEAHWKILSYISYIGCGLSAFFTALSLLMYVFSRKHQMDYSFAIHASLSGALFLLNSTFLLTEWGSRVGLDWVCVFVAAVLHYSLLCCFTWMAIEALHLYLLLIKVFNTYYKHYLVKLSLVGWGIPGVIVTVSLGMKDFKQFYGVTQMTMTDTNQTNAICWITDDSFFYSLNLVYFIFIFVFNSGILVAVASRICKMKQVFRSTSKLGTETQGKTWKDSKRFSDSCKSGLTVLGLTCLMGTTWGLAFLGSGYVNYPVLYLFCILNSAQGFFIFIWVCQSARKQRRRDMEERMTSTPTSSGIKSD</sequence>
<keyword evidence="4 6" id="KW-0472">Membrane</keyword>
<accession>A0A4W6G0M4</accession>